<comment type="similarity">
    <text evidence="8">Belongs to the glycosyltransferase 2 family. CrtQ subfamily.</text>
</comment>
<feature type="domain" description="Glycosyltransferase 2-like" evidence="10">
    <location>
        <begin position="8"/>
        <end position="124"/>
    </location>
</feature>
<name>A0A9E8ZKE2_9CYAN</name>
<evidence type="ECO:0000256" key="3">
    <source>
        <dbReference type="ARBA" id="ARBA00022676"/>
    </source>
</evidence>
<comment type="subcellular location">
    <subcellularLocation>
        <location evidence="1">Cell membrane</location>
    </subcellularLocation>
</comment>
<organism evidence="11 12">
    <name type="scientific">Thermocoleostomius sinensis A174</name>
    <dbReference type="NCBI Taxonomy" id="2016057"/>
    <lineage>
        <taxon>Bacteria</taxon>
        <taxon>Bacillati</taxon>
        <taxon>Cyanobacteriota</taxon>
        <taxon>Cyanophyceae</taxon>
        <taxon>Oculatellales</taxon>
        <taxon>Oculatellaceae</taxon>
        <taxon>Thermocoleostomius</taxon>
    </lineage>
</organism>
<dbReference type="KEGG" id="tsin:OXH18_11255"/>
<evidence type="ECO:0000256" key="8">
    <source>
        <dbReference type="ARBA" id="ARBA00038120"/>
    </source>
</evidence>
<dbReference type="GO" id="GO:0005886">
    <property type="term" value="C:plasma membrane"/>
    <property type="evidence" value="ECO:0007669"/>
    <property type="project" value="UniProtKB-SubCell"/>
</dbReference>
<dbReference type="InterPro" id="IPR029044">
    <property type="entry name" value="Nucleotide-diphossugar_trans"/>
</dbReference>
<dbReference type="PANTHER" id="PTHR43646:SF2">
    <property type="entry name" value="GLYCOSYLTRANSFERASE 2-LIKE DOMAIN-CONTAINING PROTEIN"/>
    <property type="match status" value="1"/>
</dbReference>
<gene>
    <name evidence="11" type="ORF">OXH18_11255</name>
</gene>
<sequence>MGVVAIGRNEGERLRQCLTSAIAQQVAQVVYVDSGSTDGSVELARSLGVDVVELDLSIPFTAARARNAGFDRLVQLQPALEFVQFVDGDCELVAGWLDRACTELIAHPEVAVVCGRRRERYPEKSVYNRLCDLEWDTPIGETKACGGDAMMRVVAIQQAGGFNPTLIAGEEPELCVRLRQLGWKIFRLDAEMTLHDAQMFRFEQWWKRFLRAGHAYAEGAFLHGNSPERHWVKESRSIWLWGLVLPVSALSLAIPTHGWSLGLLAAYPLSTYRVYRYGKQRGLDDRDAILYAVSCVGGKFPNVVGQLKFHWNRWRGQTNQLIEYK</sequence>
<dbReference type="InterPro" id="IPR001173">
    <property type="entry name" value="Glyco_trans_2-like"/>
</dbReference>
<keyword evidence="12" id="KW-1185">Reference proteome</keyword>
<keyword evidence="5" id="KW-0472">Membrane</keyword>
<evidence type="ECO:0000256" key="6">
    <source>
        <dbReference type="ARBA" id="ARBA00037281"/>
    </source>
</evidence>
<keyword evidence="2" id="KW-1003">Cell membrane</keyword>
<evidence type="ECO:0000313" key="12">
    <source>
        <dbReference type="Proteomes" id="UP001163152"/>
    </source>
</evidence>
<dbReference type="Pfam" id="PF00535">
    <property type="entry name" value="Glycos_transf_2"/>
    <property type="match status" value="1"/>
</dbReference>
<evidence type="ECO:0000256" key="4">
    <source>
        <dbReference type="ARBA" id="ARBA00022679"/>
    </source>
</evidence>
<evidence type="ECO:0000256" key="9">
    <source>
        <dbReference type="ARBA" id="ARBA00040345"/>
    </source>
</evidence>
<dbReference type="CDD" id="cd00761">
    <property type="entry name" value="Glyco_tranf_GTA_type"/>
    <property type="match status" value="1"/>
</dbReference>
<proteinExistence type="inferred from homology"/>
<evidence type="ECO:0000256" key="2">
    <source>
        <dbReference type="ARBA" id="ARBA00022475"/>
    </source>
</evidence>
<reference evidence="11" key="1">
    <citation type="submission" date="2022-12" db="EMBL/GenBank/DDBJ databases">
        <title>Polyphasic identification of a Novel Hot-Spring Cyanobacterium Ocullathermofonsia sinensis gen nov. sp. nov. and Genomic Insights on its Adaptations to the Thermal Habitat.</title>
        <authorList>
            <person name="Daroch M."/>
            <person name="Tang J."/>
            <person name="Jiang Y."/>
        </authorList>
    </citation>
    <scope>NUCLEOTIDE SEQUENCE</scope>
    <source>
        <strain evidence="11">PKUAC-SCTA174</strain>
    </source>
</reference>
<keyword evidence="4" id="KW-0808">Transferase</keyword>
<dbReference type="EMBL" id="CP113797">
    <property type="protein sequence ID" value="WAL62828.1"/>
    <property type="molecule type" value="Genomic_DNA"/>
</dbReference>
<evidence type="ECO:0000256" key="7">
    <source>
        <dbReference type="ARBA" id="ARBA00037904"/>
    </source>
</evidence>
<evidence type="ECO:0000256" key="5">
    <source>
        <dbReference type="ARBA" id="ARBA00023136"/>
    </source>
</evidence>
<dbReference type="Gene3D" id="3.90.550.10">
    <property type="entry name" value="Spore Coat Polysaccharide Biosynthesis Protein SpsA, Chain A"/>
    <property type="match status" value="1"/>
</dbReference>
<evidence type="ECO:0000313" key="11">
    <source>
        <dbReference type="EMBL" id="WAL62828.1"/>
    </source>
</evidence>
<keyword evidence="3" id="KW-0328">Glycosyltransferase</keyword>
<protein>
    <recommendedName>
        <fullName evidence="9">4,4'-diaponeurosporenoate glycosyltransferase</fullName>
    </recommendedName>
</protein>
<comment type="function">
    <text evidence="6">Catalyzes the glycosylation of 4,4'-diaponeurosporenoate, i.e. the esterification of glucose at the C1'' position with the carboxyl group of 4,4'-diaponeurosporenic acid, to form glycosyl-4,4'-diaponeurosporenoate. This is a step in the biosynthesis of staphyloxanthin, an orange pigment present in most staphylococci strains.</text>
</comment>
<dbReference type="GO" id="GO:0016757">
    <property type="term" value="F:glycosyltransferase activity"/>
    <property type="evidence" value="ECO:0007669"/>
    <property type="project" value="UniProtKB-KW"/>
</dbReference>
<dbReference type="Proteomes" id="UP001163152">
    <property type="component" value="Chromosome"/>
</dbReference>
<dbReference type="AlphaFoldDB" id="A0A9E8ZKE2"/>
<comment type="pathway">
    <text evidence="7">Carotenoid biosynthesis; staphyloxanthin biosynthesis; staphyloxanthin from farnesyl diphosphate: step 4/5.</text>
</comment>
<dbReference type="PANTHER" id="PTHR43646">
    <property type="entry name" value="GLYCOSYLTRANSFERASE"/>
    <property type="match status" value="1"/>
</dbReference>
<dbReference type="SUPFAM" id="SSF53448">
    <property type="entry name" value="Nucleotide-diphospho-sugar transferases"/>
    <property type="match status" value="1"/>
</dbReference>
<evidence type="ECO:0000256" key="1">
    <source>
        <dbReference type="ARBA" id="ARBA00004236"/>
    </source>
</evidence>
<accession>A0A9E8ZKE2</accession>
<evidence type="ECO:0000259" key="10">
    <source>
        <dbReference type="Pfam" id="PF00535"/>
    </source>
</evidence>